<dbReference type="AlphaFoldDB" id="A0A290QBA0"/>
<organism evidence="2 3">
    <name type="scientific">Nibricoccus aquaticus</name>
    <dbReference type="NCBI Taxonomy" id="2576891"/>
    <lineage>
        <taxon>Bacteria</taxon>
        <taxon>Pseudomonadati</taxon>
        <taxon>Verrucomicrobiota</taxon>
        <taxon>Opitutia</taxon>
        <taxon>Opitutales</taxon>
        <taxon>Opitutaceae</taxon>
        <taxon>Nibricoccus</taxon>
    </lineage>
</organism>
<reference evidence="2 3" key="1">
    <citation type="submission" date="2017-09" db="EMBL/GenBank/DDBJ databases">
        <title>Complete genome sequence of Verrucomicrobial strain HZ-65, isolated from freshwater.</title>
        <authorList>
            <person name="Choi A."/>
        </authorList>
    </citation>
    <scope>NUCLEOTIDE SEQUENCE [LARGE SCALE GENOMIC DNA]</scope>
    <source>
        <strain evidence="2 3">HZ-65</strain>
    </source>
</reference>
<dbReference type="Pfam" id="PF01728">
    <property type="entry name" value="FtsJ"/>
    <property type="match status" value="1"/>
</dbReference>
<keyword evidence="2" id="KW-0489">Methyltransferase</keyword>
<dbReference type="RefSeq" id="WP_096057603.1">
    <property type="nucleotide sequence ID" value="NZ_CP023344.1"/>
</dbReference>
<dbReference type="Gene3D" id="3.40.50.150">
    <property type="entry name" value="Vaccinia Virus protein VP39"/>
    <property type="match status" value="1"/>
</dbReference>
<dbReference type="InterPro" id="IPR002877">
    <property type="entry name" value="RNA_MeTrfase_FtsJ_dom"/>
</dbReference>
<dbReference type="PANTHER" id="PTHR37524:SF2">
    <property type="entry name" value="RIBOSOMAL RNA METHYLTRANSFERASE FTSJ DOMAIN-CONTAINING PROTEIN"/>
    <property type="match status" value="1"/>
</dbReference>
<dbReference type="SUPFAM" id="SSF53335">
    <property type="entry name" value="S-adenosyl-L-methionine-dependent methyltransferases"/>
    <property type="match status" value="1"/>
</dbReference>
<protein>
    <submittedName>
        <fullName evidence="2">rRNA methyltransferase</fullName>
    </submittedName>
</protein>
<gene>
    <name evidence="2" type="ORF">CMV30_03905</name>
</gene>
<evidence type="ECO:0000313" key="3">
    <source>
        <dbReference type="Proteomes" id="UP000217265"/>
    </source>
</evidence>
<dbReference type="Proteomes" id="UP000217265">
    <property type="component" value="Chromosome"/>
</dbReference>
<keyword evidence="3" id="KW-1185">Reference proteome</keyword>
<feature type="domain" description="Ribosomal RNA methyltransferase FtsJ" evidence="1">
    <location>
        <begin position="186"/>
        <end position="274"/>
    </location>
</feature>
<dbReference type="InterPro" id="IPR029063">
    <property type="entry name" value="SAM-dependent_MTases_sf"/>
</dbReference>
<evidence type="ECO:0000313" key="2">
    <source>
        <dbReference type="EMBL" id="ATC65975.1"/>
    </source>
</evidence>
<sequence>MIFRCQAGFELLLEKELRVHGIVAVERGEGWLRARTEAGGAEGAGAGPGGATKGTLPELCFAHAVLLDPVEIAGESVNALAGAIAEKFFESARTERFEGAWPLIFEAASGLDGLGRRMSGVEKAFDELLKKKMGRVAKLASPEKPRGIARVRGLFVFFADFKRVFVARECVFGGQRRMADDEMAPSRSYLKVEEAYVLLGREPDVEETVADLGAAPGGWSYSAAKRRAHVVAVDNGPLKGGALGHALIEHRTEDAFRFEPGQGQRFDWLFCDLVEEPHHVMRNLIEPWILRGWCRRFVVILKFGRVDAIALLQEITAPGSVLATHTTNLRIRHLYHDREEFTIVGEVKA</sequence>
<dbReference type="KEGG" id="vbh:CMV30_03905"/>
<dbReference type="PANTHER" id="PTHR37524">
    <property type="entry name" value="RIBOSOMAL RNA LARGE SUBUNIT METHYLTRANSFERASE M"/>
    <property type="match status" value="1"/>
</dbReference>
<accession>A0A290QBA0</accession>
<keyword evidence="2" id="KW-0808">Transferase</keyword>
<dbReference type="OrthoDB" id="154490at2"/>
<proteinExistence type="predicted"/>
<name>A0A290QBA0_9BACT</name>
<dbReference type="GO" id="GO:0032259">
    <property type="term" value="P:methylation"/>
    <property type="evidence" value="ECO:0007669"/>
    <property type="project" value="UniProtKB-KW"/>
</dbReference>
<evidence type="ECO:0000259" key="1">
    <source>
        <dbReference type="Pfam" id="PF01728"/>
    </source>
</evidence>
<dbReference type="EMBL" id="CP023344">
    <property type="protein sequence ID" value="ATC65975.1"/>
    <property type="molecule type" value="Genomic_DNA"/>
</dbReference>
<dbReference type="GO" id="GO:0008168">
    <property type="term" value="F:methyltransferase activity"/>
    <property type="evidence" value="ECO:0007669"/>
    <property type="project" value="UniProtKB-KW"/>
</dbReference>